<comment type="caution">
    <text evidence="2">The sequence shown here is derived from an EMBL/GenBank/DDBJ whole genome shotgun (WGS) entry which is preliminary data.</text>
</comment>
<feature type="region of interest" description="Disordered" evidence="1">
    <location>
        <begin position="61"/>
        <end position="84"/>
    </location>
</feature>
<protein>
    <submittedName>
        <fullName evidence="2">Uncharacterized protein</fullName>
    </submittedName>
</protein>
<accession>A0A5S4YN50</accession>
<evidence type="ECO:0000313" key="2">
    <source>
        <dbReference type="EMBL" id="TYO65423.1"/>
    </source>
</evidence>
<reference evidence="2 3" key="1">
    <citation type="submission" date="2019-08" db="EMBL/GenBank/DDBJ databases">
        <title>Bradyrhizobium hipponensis sp. nov., a rhizobium isolated from a Lupinus angustifolius root nodule in Tunisia.</title>
        <authorList>
            <person name="Off K."/>
            <person name="Rejili M."/>
            <person name="Mars M."/>
            <person name="Brachmann A."/>
            <person name="Marin M."/>
        </authorList>
    </citation>
    <scope>NUCLEOTIDE SEQUENCE [LARGE SCALE GENOMIC DNA]</scope>
    <source>
        <strain evidence="3">aSej3</strain>
    </source>
</reference>
<sequence>MTPAEAYCELALWGIKLSRSANGLRSWWAEESAHREQYELSQAQIDMLADACRDHIRELGEIAKEKPPEPAPKRKPKPRQLPLI</sequence>
<dbReference type="EMBL" id="VSTH01000051">
    <property type="protein sequence ID" value="TYO65423.1"/>
    <property type="molecule type" value="Genomic_DNA"/>
</dbReference>
<organism evidence="2 3">
    <name type="scientific">Bradyrhizobium hipponense</name>
    <dbReference type="NCBI Taxonomy" id="2605638"/>
    <lineage>
        <taxon>Bacteria</taxon>
        <taxon>Pseudomonadati</taxon>
        <taxon>Pseudomonadota</taxon>
        <taxon>Alphaproteobacteria</taxon>
        <taxon>Hyphomicrobiales</taxon>
        <taxon>Nitrobacteraceae</taxon>
        <taxon>Bradyrhizobium</taxon>
    </lineage>
</organism>
<keyword evidence="3" id="KW-1185">Reference proteome</keyword>
<evidence type="ECO:0000256" key="1">
    <source>
        <dbReference type="SAM" id="MobiDB-lite"/>
    </source>
</evidence>
<name>A0A5S4YN50_9BRAD</name>
<dbReference type="AlphaFoldDB" id="A0A5S4YN50"/>
<evidence type="ECO:0000313" key="3">
    <source>
        <dbReference type="Proteomes" id="UP000324797"/>
    </source>
</evidence>
<dbReference type="RefSeq" id="WP_148740357.1">
    <property type="nucleotide sequence ID" value="NZ_VSTH01000051.1"/>
</dbReference>
<proteinExistence type="predicted"/>
<feature type="compositionally biased region" description="Basic and acidic residues" evidence="1">
    <location>
        <begin position="61"/>
        <end position="72"/>
    </location>
</feature>
<dbReference type="Proteomes" id="UP000324797">
    <property type="component" value="Unassembled WGS sequence"/>
</dbReference>
<gene>
    <name evidence="2" type="ORF">FXV83_15925</name>
</gene>